<keyword evidence="1" id="KW-0812">Transmembrane</keyword>
<evidence type="ECO:0000313" key="3">
    <source>
        <dbReference type="Proteomes" id="UP000738126"/>
    </source>
</evidence>
<proteinExistence type="predicted"/>
<keyword evidence="1" id="KW-1133">Transmembrane helix</keyword>
<dbReference type="Proteomes" id="UP000738126">
    <property type="component" value="Unassembled WGS sequence"/>
</dbReference>
<keyword evidence="3" id="KW-1185">Reference proteome</keyword>
<feature type="transmembrane region" description="Helical" evidence="1">
    <location>
        <begin position="30"/>
        <end position="52"/>
    </location>
</feature>
<dbReference type="EMBL" id="NRSH01000176">
    <property type="protein sequence ID" value="MBK1727552.1"/>
    <property type="molecule type" value="Genomic_DNA"/>
</dbReference>
<evidence type="ECO:0000313" key="2">
    <source>
        <dbReference type="EMBL" id="MBK1727552.1"/>
    </source>
</evidence>
<keyword evidence="1" id="KW-0472">Membrane</keyword>
<gene>
    <name evidence="2" type="ORF">CKO13_11120</name>
</gene>
<evidence type="ECO:0000256" key="1">
    <source>
        <dbReference type="SAM" id="Phobius"/>
    </source>
</evidence>
<name>A0ABS1E970_9GAMM</name>
<reference evidence="2 3" key="1">
    <citation type="journal article" date="2020" name="Microorganisms">
        <title>Osmotic Adaptation and Compatible Solute Biosynthesis of Phototrophic Bacteria as Revealed from Genome Analyses.</title>
        <authorList>
            <person name="Imhoff J.F."/>
            <person name="Rahn T."/>
            <person name="Kunzel S."/>
            <person name="Keller A."/>
            <person name="Neulinger S.C."/>
        </authorList>
    </citation>
    <scope>NUCLEOTIDE SEQUENCE [LARGE SCALE GENOMIC DNA]</scope>
    <source>
        <strain evidence="2 3">DSM 15116</strain>
    </source>
</reference>
<accession>A0ABS1E970</accession>
<protein>
    <submittedName>
        <fullName evidence="2">Uncharacterized protein</fullName>
    </submittedName>
</protein>
<comment type="caution">
    <text evidence="2">The sequence shown here is derived from an EMBL/GenBank/DDBJ whole genome shotgun (WGS) entry which is preliminary data.</text>
</comment>
<organism evidence="2 3">
    <name type="scientific">Halorhodospira neutriphila</name>
    <dbReference type="NCBI Taxonomy" id="168379"/>
    <lineage>
        <taxon>Bacteria</taxon>
        <taxon>Pseudomonadati</taxon>
        <taxon>Pseudomonadota</taxon>
        <taxon>Gammaproteobacteria</taxon>
        <taxon>Chromatiales</taxon>
        <taxon>Ectothiorhodospiraceae</taxon>
        <taxon>Halorhodospira</taxon>
    </lineage>
</organism>
<sequence length="71" mass="7837">MLVLPEPLLPAPDACVALPFEELVSPVDELLALEVFVVLDLLLVLPVSWVFLVDFSFESSLILDTSILNTR</sequence>